<keyword evidence="4" id="KW-1185">Reference proteome</keyword>
<dbReference type="InterPro" id="IPR051532">
    <property type="entry name" value="Ester_Hydrolysis_Enzymes"/>
</dbReference>
<evidence type="ECO:0000313" key="3">
    <source>
        <dbReference type="EMBL" id="MFC5463349.1"/>
    </source>
</evidence>
<gene>
    <name evidence="3" type="ORF">ACFPM4_01135</name>
</gene>
<comment type="caution">
    <text evidence="3">The sequence shown here is derived from an EMBL/GenBank/DDBJ whole genome shotgun (WGS) entry which is preliminary data.</text>
</comment>
<dbReference type="PANTHER" id="PTHR30383">
    <property type="entry name" value="THIOESTERASE 1/PROTEASE 1/LYSOPHOSPHOLIPASE L1"/>
    <property type="match status" value="1"/>
</dbReference>
<reference evidence="4" key="1">
    <citation type="journal article" date="2019" name="Int. J. Syst. Evol. Microbiol.">
        <title>The Global Catalogue of Microorganisms (GCM) 10K type strain sequencing project: providing services to taxonomists for standard genome sequencing and annotation.</title>
        <authorList>
            <consortium name="The Broad Institute Genomics Platform"/>
            <consortium name="The Broad Institute Genome Sequencing Center for Infectious Disease"/>
            <person name="Wu L."/>
            <person name="Ma J."/>
        </authorList>
    </citation>
    <scope>NUCLEOTIDE SEQUENCE [LARGE SCALE GENOMIC DNA]</scope>
    <source>
        <strain evidence="4">CGMCC 1.12237</strain>
    </source>
</reference>
<dbReference type="InterPro" id="IPR036514">
    <property type="entry name" value="SGNH_hydro_sf"/>
</dbReference>
<evidence type="ECO:0000256" key="1">
    <source>
        <dbReference type="SAM" id="SignalP"/>
    </source>
</evidence>
<feature type="signal peptide" evidence="1">
    <location>
        <begin position="1"/>
        <end position="21"/>
    </location>
</feature>
<dbReference type="CDD" id="cd04506">
    <property type="entry name" value="SGNH_hydrolase_YpmR_like"/>
    <property type="match status" value="1"/>
</dbReference>
<feature type="domain" description="SGNH hydrolase-type esterase" evidence="2">
    <location>
        <begin position="51"/>
        <end position="243"/>
    </location>
</feature>
<dbReference type="Proteomes" id="UP001596147">
    <property type="component" value="Unassembled WGS sequence"/>
</dbReference>
<evidence type="ECO:0000259" key="2">
    <source>
        <dbReference type="Pfam" id="PF13472"/>
    </source>
</evidence>
<dbReference type="SUPFAM" id="SSF52266">
    <property type="entry name" value="SGNH hydrolase"/>
    <property type="match status" value="1"/>
</dbReference>
<dbReference type="RefSeq" id="WP_382346684.1">
    <property type="nucleotide sequence ID" value="NZ_JBHSMC010000001.1"/>
</dbReference>
<organism evidence="3 4">
    <name type="scientific">Lederbergia graminis</name>
    <dbReference type="NCBI Taxonomy" id="735518"/>
    <lineage>
        <taxon>Bacteria</taxon>
        <taxon>Bacillati</taxon>
        <taxon>Bacillota</taxon>
        <taxon>Bacilli</taxon>
        <taxon>Bacillales</taxon>
        <taxon>Bacillaceae</taxon>
        <taxon>Lederbergia</taxon>
    </lineage>
</organism>
<dbReference type="PANTHER" id="PTHR30383:SF27">
    <property type="entry name" value="SPORE GERMINATION LIPASE LIPC"/>
    <property type="match status" value="1"/>
</dbReference>
<dbReference type="InterPro" id="IPR013830">
    <property type="entry name" value="SGNH_hydro"/>
</dbReference>
<dbReference type="Pfam" id="PF13472">
    <property type="entry name" value="Lipase_GDSL_2"/>
    <property type="match status" value="1"/>
</dbReference>
<dbReference type="EMBL" id="JBHSMC010000001">
    <property type="protein sequence ID" value="MFC5463349.1"/>
    <property type="molecule type" value="Genomic_DNA"/>
</dbReference>
<feature type="chain" id="PRO_5046517651" evidence="1">
    <location>
        <begin position="22"/>
        <end position="263"/>
    </location>
</feature>
<protein>
    <submittedName>
        <fullName evidence="3">SGNH/GDSL hydrolase family protein</fullName>
    </submittedName>
</protein>
<keyword evidence="1" id="KW-0732">Signal</keyword>
<accession>A0ABW0LC29</accession>
<proteinExistence type="predicted"/>
<dbReference type="Gene3D" id="3.40.50.1110">
    <property type="entry name" value="SGNH hydrolase"/>
    <property type="match status" value="1"/>
</dbReference>
<keyword evidence="3" id="KW-0378">Hydrolase</keyword>
<dbReference type="PROSITE" id="PS51257">
    <property type="entry name" value="PROKAR_LIPOPROTEIN"/>
    <property type="match status" value="1"/>
</dbReference>
<sequence>MKRIFLLTFSLILILSGCSFSDSVFSGKLLNEQVKPFPPESFFPKDLSIVAFGDSLTKGVGDTTNQGGYISYLKTLLESQEEIRTAEFQNFGVSGNTTKDLLNRLNNEELQSAIQSSDAVIITVGGNDVMEVFKSNILNLKLSMFVSAQEGYSQRLREIIEKIRSYNQNTQILLVGIYNPFLGWFSDIHEMQEIVTRWNKTSLDIISTFDHASLVPIEDIFLNQEESLFHTDYFHPNNLGYELIAERIISHLTENEILDEIIE</sequence>
<evidence type="ECO:0000313" key="4">
    <source>
        <dbReference type="Proteomes" id="UP001596147"/>
    </source>
</evidence>
<name>A0ABW0LC29_9BACI</name>
<dbReference type="GO" id="GO:0016787">
    <property type="term" value="F:hydrolase activity"/>
    <property type="evidence" value="ECO:0007669"/>
    <property type="project" value="UniProtKB-KW"/>
</dbReference>